<evidence type="ECO:0000256" key="7">
    <source>
        <dbReference type="ARBA" id="ARBA00022989"/>
    </source>
</evidence>
<dbReference type="EMBL" id="BSXT01001233">
    <property type="protein sequence ID" value="GMF40242.1"/>
    <property type="molecule type" value="Genomic_DNA"/>
</dbReference>
<dbReference type="InterPro" id="IPR003148">
    <property type="entry name" value="RCK_N"/>
</dbReference>
<dbReference type="Pfam" id="PF22614">
    <property type="entry name" value="Slo-like_RCK"/>
    <property type="match status" value="1"/>
</dbReference>
<feature type="domain" description="RCK N-terminal" evidence="12">
    <location>
        <begin position="239"/>
        <end position="369"/>
    </location>
</feature>
<evidence type="ECO:0000256" key="6">
    <source>
        <dbReference type="ARBA" id="ARBA00022958"/>
    </source>
</evidence>
<gene>
    <name evidence="13" type="ORF">Pfra01_001227100</name>
</gene>
<protein>
    <submittedName>
        <fullName evidence="13">Unnamed protein product</fullName>
    </submittedName>
</protein>
<dbReference type="Proteomes" id="UP001165121">
    <property type="component" value="Unassembled WGS sequence"/>
</dbReference>
<evidence type="ECO:0000256" key="10">
    <source>
        <dbReference type="ARBA" id="ARBA00023303"/>
    </source>
</evidence>
<organism evidence="13 14">
    <name type="scientific">Phytophthora fragariaefolia</name>
    <dbReference type="NCBI Taxonomy" id="1490495"/>
    <lineage>
        <taxon>Eukaryota</taxon>
        <taxon>Sar</taxon>
        <taxon>Stramenopiles</taxon>
        <taxon>Oomycota</taxon>
        <taxon>Peronosporomycetes</taxon>
        <taxon>Peronosporales</taxon>
        <taxon>Peronosporaceae</taxon>
        <taxon>Phytophthora</taxon>
    </lineage>
</organism>
<keyword evidence="8" id="KW-0406">Ion transport</keyword>
<feature type="compositionally biased region" description="Polar residues" evidence="11">
    <location>
        <begin position="169"/>
        <end position="194"/>
    </location>
</feature>
<keyword evidence="14" id="KW-1185">Reference proteome</keyword>
<evidence type="ECO:0000256" key="1">
    <source>
        <dbReference type="ARBA" id="ARBA00004141"/>
    </source>
</evidence>
<reference evidence="13" key="1">
    <citation type="submission" date="2023-04" db="EMBL/GenBank/DDBJ databases">
        <title>Phytophthora fragariaefolia NBRC 109709.</title>
        <authorList>
            <person name="Ichikawa N."/>
            <person name="Sato H."/>
            <person name="Tonouchi N."/>
        </authorList>
    </citation>
    <scope>NUCLEOTIDE SEQUENCE</scope>
    <source>
        <strain evidence="13">NBRC 109709</strain>
    </source>
</reference>
<keyword evidence="6" id="KW-0630">Potassium</keyword>
<feature type="region of interest" description="Disordered" evidence="11">
    <location>
        <begin position="153"/>
        <end position="229"/>
    </location>
</feature>
<dbReference type="OrthoDB" id="69720at2759"/>
<dbReference type="InterPro" id="IPR047871">
    <property type="entry name" value="K_chnl_Slo-like"/>
</dbReference>
<evidence type="ECO:0000313" key="13">
    <source>
        <dbReference type="EMBL" id="GMF40242.1"/>
    </source>
</evidence>
<evidence type="ECO:0000313" key="14">
    <source>
        <dbReference type="Proteomes" id="UP001165121"/>
    </source>
</evidence>
<feature type="compositionally biased region" description="Low complexity" evidence="11">
    <location>
        <begin position="195"/>
        <end position="227"/>
    </location>
</feature>
<evidence type="ECO:0000256" key="9">
    <source>
        <dbReference type="ARBA" id="ARBA00023136"/>
    </source>
</evidence>
<evidence type="ECO:0000256" key="5">
    <source>
        <dbReference type="ARBA" id="ARBA00022826"/>
    </source>
</evidence>
<keyword evidence="9" id="KW-0472">Membrane</keyword>
<keyword evidence="4" id="KW-0812">Transmembrane</keyword>
<sequence>MIALYDRSAVLRGDKSIRLCPFGERLEEQYVVLIFRVVLGLFSNFSSDLVFLIAPSSSVTKHAVDSLEERDHEFTCEHHAHFYDSNSSHISLPPPAYATTAATAVPSGDGSRRKPTPVLVFSSDTVLDRQSFLVNRRPSLELDEVLDNFDIPEDLQPLSQSPPLRDASDNGNRPQWHPQSPATMALGTTGSLCATQTSTPTSTVSSSSPNLQIRRPPSFPRDSSSGSLRRLEVDTQRKLHGHIVICGPFDQGHQLACYLDELYISEGLPSISATAVMERRPDIVLLVKSLPSDLELDAFPRRLPANVFVEHGASQNVEDLLRVRAYDASAVLLIPGNWVGGRLHDVPGDINEHLQDYQVVMSALSLRTMQELHHEHLRQKQAAVDASTMTTDTNAVRSSKLVRIRCSVVKSHESIKYFAYKIHGGLHGLHVLANSRSDGEDVPPLMKDIADNPHDDYHDEHLHIHHRHLKLGWKFAMETRRRRTCSEADHLLPPSFTPGYAAGEVFVDCVLDTLLCQSFFNPYAVDLIRALAGGHYFDTIEHSSPQSEFKASMMRYFSVVNFGDSPKNSKTTTTRNPRLLSVSSATYSHHITGTRG</sequence>
<comment type="subcellular location">
    <subcellularLocation>
        <location evidence="1">Membrane</location>
        <topology evidence="1">Multi-pass membrane protein</topology>
    </subcellularLocation>
</comment>
<keyword evidence="2" id="KW-0813">Transport</keyword>
<evidence type="ECO:0000256" key="8">
    <source>
        <dbReference type="ARBA" id="ARBA00023065"/>
    </source>
</evidence>
<evidence type="ECO:0000256" key="4">
    <source>
        <dbReference type="ARBA" id="ARBA00022692"/>
    </source>
</evidence>
<evidence type="ECO:0000256" key="3">
    <source>
        <dbReference type="ARBA" id="ARBA00022538"/>
    </source>
</evidence>
<dbReference type="GO" id="GO:0016020">
    <property type="term" value="C:membrane"/>
    <property type="evidence" value="ECO:0007669"/>
    <property type="project" value="UniProtKB-SubCell"/>
</dbReference>
<evidence type="ECO:0000256" key="11">
    <source>
        <dbReference type="SAM" id="MobiDB-lite"/>
    </source>
</evidence>
<keyword evidence="5" id="KW-0631">Potassium channel</keyword>
<dbReference type="AlphaFoldDB" id="A0A9W6XKK6"/>
<keyword evidence="7" id="KW-1133">Transmembrane helix</keyword>
<accession>A0A9W6XKK6</accession>
<comment type="caution">
    <text evidence="13">The sequence shown here is derived from an EMBL/GenBank/DDBJ whole genome shotgun (WGS) entry which is preliminary data.</text>
</comment>
<evidence type="ECO:0000259" key="12">
    <source>
        <dbReference type="Pfam" id="PF22614"/>
    </source>
</evidence>
<evidence type="ECO:0000256" key="2">
    <source>
        <dbReference type="ARBA" id="ARBA00022448"/>
    </source>
</evidence>
<keyword evidence="10" id="KW-0407">Ion channel</keyword>
<dbReference type="PANTHER" id="PTHR10027:SF10">
    <property type="entry name" value="SLOWPOKE 2, ISOFORM D"/>
    <property type="match status" value="1"/>
</dbReference>
<proteinExistence type="predicted"/>
<name>A0A9W6XKK6_9STRA</name>
<dbReference type="GO" id="GO:0005267">
    <property type="term" value="F:potassium channel activity"/>
    <property type="evidence" value="ECO:0007669"/>
    <property type="project" value="UniProtKB-KW"/>
</dbReference>
<dbReference type="PANTHER" id="PTHR10027">
    <property type="entry name" value="CALCIUM-ACTIVATED POTASSIUM CHANNEL ALPHA CHAIN"/>
    <property type="match status" value="1"/>
</dbReference>
<keyword evidence="3" id="KW-0633">Potassium transport</keyword>